<keyword evidence="7" id="KW-0175">Coiled coil</keyword>
<evidence type="ECO:0000256" key="7">
    <source>
        <dbReference type="SAM" id="Coils"/>
    </source>
</evidence>
<name>A0A1Q9CK28_SYMMI</name>
<evidence type="ECO:0000313" key="11">
    <source>
        <dbReference type="Proteomes" id="UP000186817"/>
    </source>
</evidence>
<dbReference type="PANTHER" id="PTHR12385">
    <property type="entry name" value="CHOLINE TRANSPORTER-LIKE (SLC FAMILY 44)"/>
    <property type="match status" value="1"/>
</dbReference>
<dbReference type="GO" id="GO:0016020">
    <property type="term" value="C:membrane"/>
    <property type="evidence" value="ECO:0007669"/>
    <property type="project" value="UniProtKB-SubCell"/>
</dbReference>
<dbReference type="OrthoDB" id="420519at2759"/>
<feature type="transmembrane region" description="Helical" evidence="9">
    <location>
        <begin position="1129"/>
        <end position="1148"/>
    </location>
</feature>
<keyword evidence="11" id="KW-1185">Reference proteome</keyword>
<keyword evidence="5 9" id="KW-0472">Membrane</keyword>
<evidence type="ECO:0000256" key="2">
    <source>
        <dbReference type="ARBA" id="ARBA00007168"/>
    </source>
</evidence>
<accession>A0A1Q9CK28</accession>
<reference evidence="10 11" key="1">
    <citation type="submission" date="2016-02" db="EMBL/GenBank/DDBJ databases">
        <title>Genome analysis of coral dinoflagellate symbionts highlights evolutionary adaptations to a symbiotic lifestyle.</title>
        <authorList>
            <person name="Aranda M."/>
            <person name="Li Y."/>
            <person name="Liew Y.J."/>
            <person name="Baumgarten S."/>
            <person name="Simakov O."/>
            <person name="Wilson M."/>
            <person name="Piel J."/>
            <person name="Ashoor H."/>
            <person name="Bougouffa S."/>
            <person name="Bajic V.B."/>
            <person name="Ryu T."/>
            <person name="Ravasi T."/>
            <person name="Bayer T."/>
            <person name="Micklem G."/>
            <person name="Kim H."/>
            <person name="Bhak J."/>
            <person name="Lajeunesse T.C."/>
            <person name="Voolstra C.R."/>
        </authorList>
    </citation>
    <scope>NUCLEOTIDE SEQUENCE [LARGE SCALE GENOMIC DNA]</scope>
    <source>
        <strain evidence="10 11">CCMP2467</strain>
    </source>
</reference>
<dbReference type="InterPro" id="IPR007603">
    <property type="entry name" value="Choline_transptr-like"/>
</dbReference>
<gene>
    <name evidence="10" type="ORF">AK812_SmicGene35975</name>
</gene>
<feature type="transmembrane region" description="Helical" evidence="9">
    <location>
        <begin position="944"/>
        <end position="966"/>
    </location>
</feature>
<feature type="compositionally biased region" description="Basic and acidic residues" evidence="8">
    <location>
        <begin position="382"/>
        <end position="400"/>
    </location>
</feature>
<evidence type="ECO:0000256" key="8">
    <source>
        <dbReference type="SAM" id="MobiDB-lite"/>
    </source>
</evidence>
<dbReference type="EMBL" id="LSRX01001127">
    <property type="protein sequence ID" value="OLP83283.1"/>
    <property type="molecule type" value="Genomic_DNA"/>
</dbReference>
<feature type="region of interest" description="Disordered" evidence="8">
    <location>
        <begin position="658"/>
        <end position="681"/>
    </location>
</feature>
<feature type="compositionally biased region" description="Low complexity" evidence="8">
    <location>
        <begin position="1865"/>
        <end position="1876"/>
    </location>
</feature>
<evidence type="ECO:0000256" key="6">
    <source>
        <dbReference type="ARBA" id="ARBA00023180"/>
    </source>
</evidence>
<feature type="region of interest" description="Disordered" evidence="8">
    <location>
        <begin position="1859"/>
        <end position="1896"/>
    </location>
</feature>
<keyword evidence="4 9" id="KW-1133">Transmembrane helix</keyword>
<comment type="subcellular location">
    <subcellularLocation>
        <location evidence="1">Membrane</location>
        <topology evidence="1">Multi-pass membrane protein</topology>
    </subcellularLocation>
</comment>
<comment type="caution">
    <text evidence="10">The sequence shown here is derived from an EMBL/GenBank/DDBJ whole genome shotgun (WGS) entry which is preliminary data.</text>
</comment>
<evidence type="ECO:0000256" key="4">
    <source>
        <dbReference type="ARBA" id="ARBA00022989"/>
    </source>
</evidence>
<feature type="compositionally biased region" description="Basic and acidic residues" evidence="8">
    <location>
        <begin position="776"/>
        <end position="786"/>
    </location>
</feature>
<organism evidence="10 11">
    <name type="scientific">Symbiodinium microadriaticum</name>
    <name type="common">Dinoflagellate</name>
    <name type="synonym">Zooxanthella microadriatica</name>
    <dbReference type="NCBI Taxonomy" id="2951"/>
    <lineage>
        <taxon>Eukaryota</taxon>
        <taxon>Sar</taxon>
        <taxon>Alveolata</taxon>
        <taxon>Dinophyceae</taxon>
        <taxon>Suessiales</taxon>
        <taxon>Symbiodiniaceae</taxon>
        <taxon>Symbiodinium</taxon>
    </lineage>
</organism>
<feature type="coiled-coil region" evidence="7">
    <location>
        <begin position="400"/>
        <end position="427"/>
    </location>
</feature>
<feature type="transmembrane region" description="Helical" evidence="9">
    <location>
        <begin position="1316"/>
        <end position="1334"/>
    </location>
</feature>
<dbReference type="Proteomes" id="UP000186817">
    <property type="component" value="Unassembled WGS sequence"/>
</dbReference>
<feature type="compositionally biased region" description="Basic and acidic residues" evidence="8">
    <location>
        <begin position="342"/>
        <end position="356"/>
    </location>
</feature>
<dbReference type="Pfam" id="PF04515">
    <property type="entry name" value="Choline_transpo"/>
    <property type="match status" value="1"/>
</dbReference>
<evidence type="ECO:0000256" key="5">
    <source>
        <dbReference type="ARBA" id="ARBA00023136"/>
    </source>
</evidence>
<keyword evidence="6" id="KW-0325">Glycoprotein</keyword>
<evidence type="ECO:0000256" key="1">
    <source>
        <dbReference type="ARBA" id="ARBA00004141"/>
    </source>
</evidence>
<feature type="region of interest" description="Disordered" evidence="8">
    <location>
        <begin position="341"/>
        <end position="400"/>
    </location>
</feature>
<sequence>MEAFKRHRAFMQAYRLLKQNGRQARRALLTNELAAAAEAAQRNDSGQLHRIIRRLAPKSKRVQVRIHGPNGEMLRDAAEHEAIVEYFEDLFQSQQESMNIERGTDAAPQVTEKDVYDSLCLTKYGKAVPPQAAPSSAIKCCADILAQARLPADWVRNHLTLYADDSHASFEISSTDDIIRSMHIIKCLFDVYREHGMCVNPLKSGVVLGVRGLKATELLNRHLQGKGDQQCLVIGLGKDELRIPVKTSMTYLGICVSYGNFEQETLSARLKVAQATRCRLSKVLSAHRSALQYAAGPDAPGSTEAPVRKMFPHLNPVVGSDEAEAAAPEDAAMPLAPTLGRRQREEQETELPDKFQRPAGKGQSAQTGKNPEATAPSQSSQSKEEWEDWHRQGYSKEKTNQELQKELEVLKEDVRLLARIAMRHEDELSQKRTETDFLLTMEVGSSESGNTEGILEQLYKMAVEWKEKQEKGEVKNSLRLTLFIGLLMYLELKVQEATSSADSLENLAKLGYLKQVDGNPAWNYLQWNHDKGELEQMDKAPLPDQELRSLLCSLKTSIGAPGALLRFHSSRKLVENHKTAVTFFLGIGLRDPLSLVCYRAILQLCFSASTQLIKMRIRPTKMERQPLVKVLQERFPPPPPRSEDQVATYFARVKQNWRKGQGKGKSPNKGSQPEEENPLEKAAQDAAEFLHFLLEHAKPAAYEGHCYQPIALEIHQDGLQAPRLLYLMIKRYTRHLTGPRKITTFMDYQVFPVDLDANLQQTLQSNRGKGPQPKPGESRDGGRGDEPTGSGAGAFFCASLFAASQFGHSTPSPLQRLTPRWSTLESPPYTRVVIVALPALVVRDSSQKSLGPNQVECLMRAQGNGPAYAIEPVPNIPGGQLGSVQNYFLMFREETVYSTTYDSELLAGRYCVPKNEALKAEVLGGPLNLGERLQKGVGSFQDCWTVMFCTVLVAVALSFVYTWVVVSLKDAGVNIVSFVLVLVHIFLLVVSIFCFMAVSSGKPIFSEEQYMDYNLFFRRSSPNQAKVESIVCGVIFLLMSFNACTFYTNVNHDTEEMHELTEAAFAALMKLRSLFWIPPLIAIAKFFTMWVVCYNFMTLCSVGIFDDYRIIVEGEPYAGMSKHFSFDPWMWLGIVIYLIGGMWVLEIWTSLGQFVISWCSVIFYFTEKEDDEKVAIPVAAWKALWIAARYHTGSIMLGAFGIWFFRIFRMAAWLWSESLPHKNSKCGSFVPLSLFNCCVQAVGSCVDGCLGDKKKRNEQAGSWQQPDSIYQQYSKDAYQDVTIQAQHFWQAKEKAQKIIGDQAQVKKYTGKCRPSTFIGVVSVAVVGFLTSYLIMNHSGINDPAKSSFIQDPVMVSAVAFFLCGSIAYDFCALYDHLADSLLYCFAYNRKANKKTIHKFVPEEIQEMIGKEVIDSVKKPSYGYHGRARPEMFVSTWLKQGQHTFGGWSLGGGEHQVPLSILEETATNESFSLVTPQEEASAFDHTAPTLVQPRLLEAMEEWLNKPANTTREVFQIVRNYHKAVIRPELYHVVLQLESALPKIHDDVFKTKEELAWMAGENRQLQKYAAGTHLVTSGWPNGLSPTHREFMLAASVDATTSAEDQDFLESRGHLSDHNAHETHRWFNIFAVEPVTEFHGKTLTILWKTLTTMAPTVNVNRSYEPDALPWAHLHYFEHGEFKGRLEITPPLMEVLQSKPQHVEATENSLWEHCWNKAIWGAPYELDQAEREAFSKAKLAAGTIGKSISKVKGRRIPTNTWSEGDPIYDLEYADDMRPFTREYRTWKFGNRYRPQPFVERPRDRVMQYRELVYKVARGCDQLLSEEDMSALSRQVYFASAEQHARCMLVQLTQIYIVSASKNHQEGHMQSQPALPQQQMPQGPPPFQSHPAPAGYPTHMR</sequence>
<evidence type="ECO:0000256" key="3">
    <source>
        <dbReference type="ARBA" id="ARBA00022692"/>
    </source>
</evidence>
<comment type="similarity">
    <text evidence="2">Belongs to the CTL (choline transporter-like) family.</text>
</comment>
<evidence type="ECO:0000313" key="10">
    <source>
        <dbReference type="EMBL" id="OLP83283.1"/>
    </source>
</evidence>
<feature type="region of interest" description="Disordered" evidence="8">
    <location>
        <begin position="763"/>
        <end position="788"/>
    </location>
</feature>
<proteinExistence type="inferred from homology"/>
<dbReference type="GO" id="GO:0022857">
    <property type="term" value="F:transmembrane transporter activity"/>
    <property type="evidence" value="ECO:0007669"/>
    <property type="project" value="InterPro"/>
</dbReference>
<keyword evidence="3 9" id="KW-0812">Transmembrane</keyword>
<feature type="compositionally biased region" description="Polar residues" evidence="8">
    <location>
        <begin position="363"/>
        <end position="381"/>
    </location>
</feature>
<dbReference type="PANTHER" id="PTHR12385:SF14">
    <property type="entry name" value="CHOLINE TRANSPORTER-LIKE 2"/>
    <property type="match status" value="1"/>
</dbReference>
<evidence type="ECO:0000256" key="9">
    <source>
        <dbReference type="SAM" id="Phobius"/>
    </source>
</evidence>
<protein>
    <submittedName>
        <fullName evidence="10">CTL-like protein 1</fullName>
    </submittedName>
</protein>
<feature type="transmembrane region" description="Helical" evidence="9">
    <location>
        <begin position="978"/>
        <end position="998"/>
    </location>
</feature>